<feature type="domain" description="N-acetyltransferase" evidence="1">
    <location>
        <begin position="4"/>
        <end position="89"/>
    </location>
</feature>
<reference evidence="2 3" key="1">
    <citation type="submission" date="2013-11" db="EMBL/GenBank/DDBJ databases">
        <title>Genomic analysis of Pelistega sp. HM-7.</title>
        <authorList>
            <person name="Kumbhare S.V."/>
            <person name="Shetty S.A."/>
            <person name="Sharma O."/>
            <person name="Dhotre D.P."/>
        </authorList>
    </citation>
    <scope>NUCLEOTIDE SEQUENCE [LARGE SCALE GENOMIC DNA]</scope>
    <source>
        <strain evidence="2 3">HM-7</strain>
    </source>
</reference>
<evidence type="ECO:0000313" key="3">
    <source>
        <dbReference type="Proteomes" id="UP000018766"/>
    </source>
</evidence>
<dbReference type="InterPro" id="IPR031165">
    <property type="entry name" value="GNAT_YJDJ"/>
</dbReference>
<dbReference type="SUPFAM" id="SSF55729">
    <property type="entry name" value="Acyl-CoA N-acyltransferases (Nat)"/>
    <property type="match status" value="1"/>
</dbReference>
<dbReference type="GO" id="GO:0016740">
    <property type="term" value="F:transferase activity"/>
    <property type="evidence" value="ECO:0007669"/>
    <property type="project" value="UniProtKB-KW"/>
</dbReference>
<name>V8FUK4_9BURK</name>
<dbReference type="Gene3D" id="3.40.630.30">
    <property type="match status" value="1"/>
</dbReference>
<dbReference type="EMBL" id="AYSV01000112">
    <property type="protein sequence ID" value="ETD67949.1"/>
    <property type="molecule type" value="Genomic_DNA"/>
</dbReference>
<proteinExistence type="predicted"/>
<keyword evidence="2" id="KW-0808">Transferase</keyword>
<keyword evidence="3" id="KW-1185">Reference proteome</keyword>
<gene>
    <name evidence="2" type="ORF">V757_10655</name>
</gene>
<dbReference type="InterPro" id="IPR045057">
    <property type="entry name" value="Gcn5-rel_NAT"/>
</dbReference>
<organism evidence="2 3">
    <name type="scientific">Pelistega indica</name>
    <dbReference type="NCBI Taxonomy" id="1414851"/>
    <lineage>
        <taxon>Bacteria</taxon>
        <taxon>Pseudomonadati</taxon>
        <taxon>Pseudomonadota</taxon>
        <taxon>Betaproteobacteria</taxon>
        <taxon>Burkholderiales</taxon>
        <taxon>Alcaligenaceae</taxon>
        <taxon>Pelistega</taxon>
    </lineage>
</organism>
<dbReference type="PANTHER" id="PTHR31435:SF9">
    <property type="entry name" value="PROTEIN NATD1"/>
    <property type="match status" value="1"/>
</dbReference>
<dbReference type="PANTHER" id="PTHR31435">
    <property type="entry name" value="PROTEIN NATD1"/>
    <property type="match status" value="1"/>
</dbReference>
<dbReference type="Proteomes" id="UP000018766">
    <property type="component" value="Unassembled WGS sequence"/>
</dbReference>
<sequence length="90" mass="9800">MQFNHDEDAQVFTTEVDGHIAHIDYHLSGDTAAFLHTIVPDAIGGRGIAGKLTEFALNTAKGKGWKVIPSCSYTAAYVARHPEYNDLLAK</sequence>
<dbReference type="RefSeq" id="WP_023952555.1">
    <property type="nucleotide sequence ID" value="NZ_AYSV01000112.1"/>
</dbReference>
<dbReference type="AlphaFoldDB" id="V8FUK4"/>
<dbReference type="PROSITE" id="PS51729">
    <property type="entry name" value="GNAT_YJDJ"/>
    <property type="match status" value="1"/>
</dbReference>
<evidence type="ECO:0000313" key="2">
    <source>
        <dbReference type="EMBL" id="ETD67949.1"/>
    </source>
</evidence>
<protein>
    <submittedName>
        <fullName evidence="2">Acetyltransferase</fullName>
    </submittedName>
</protein>
<accession>V8FUK4</accession>
<comment type="caution">
    <text evidence="2">The sequence shown here is derived from an EMBL/GenBank/DDBJ whole genome shotgun (WGS) entry which is preliminary data.</text>
</comment>
<dbReference type="OrthoDB" id="9813275at2"/>
<evidence type="ECO:0000259" key="1">
    <source>
        <dbReference type="PROSITE" id="PS51729"/>
    </source>
</evidence>
<dbReference type="InterPro" id="IPR016181">
    <property type="entry name" value="Acyl_CoA_acyltransferase"/>
</dbReference>
<dbReference type="Pfam" id="PF14542">
    <property type="entry name" value="Acetyltransf_CG"/>
    <property type="match status" value="1"/>
</dbReference>